<keyword evidence="2" id="KW-1185">Reference proteome</keyword>
<reference evidence="1 2" key="1">
    <citation type="journal article" date="2023" name="Nucleic Acids Res.">
        <title>The hologenome of Daphnia magna reveals possible DNA methylation and microbiome-mediated evolution of the host genome.</title>
        <authorList>
            <person name="Chaturvedi A."/>
            <person name="Li X."/>
            <person name="Dhandapani V."/>
            <person name="Marshall H."/>
            <person name="Kissane S."/>
            <person name="Cuenca-Cambronero M."/>
            <person name="Asole G."/>
            <person name="Calvet F."/>
            <person name="Ruiz-Romero M."/>
            <person name="Marangio P."/>
            <person name="Guigo R."/>
            <person name="Rago D."/>
            <person name="Mirbahai L."/>
            <person name="Eastwood N."/>
            <person name="Colbourne J.K."/>
            <person name="Zhou J."/>
            <person name="Mallon E."/>
            <person name="Orsini L."/>
        </authorList>
    </citation>
    <scope>NUCLEOTIDE SEQUENCE [LARGE SCALE GENOMIC DNA]</scope>
    <source>
        <strain evidence="1">LRV0_1</strain>
    </source>
</reference>
<comment type="caution">
    <text evidence="1">The sequence shown here is derived from an EMBL/GenBank/DDBJ whole genome shotgun (WGS) entry which is preliminary data.</text>
</comment>
<name>A0ABR0AJE7_9CRUS</name>
<dbReference type="Proteomes" id="UP001234178">
    <property type="component" value="Unassembled WGS sequence"/>
</dbReference>
<gene>
    <name evidence="1" type="ORF">OUZ56_014326</name>
</gene>
<accession>A0ABR0AJE7</accession>
<sequence>MAVSPGLCLVSLLKPDQSPSSRQIFQVLSYLNYSQWKVAAGWAWLLCVVIGTLKPLKSSTTA</sequence>
<evidence type="ECO:0000313" key="1">
    <source>
        <dbReference type="EMBL" id="KAK4025251.1"/>
    </source>
</evidence>
<protein>
    <submittedName>
        <fullName evidence="1">Uncharacterized protein</fullName>
    </submittedName>
</protein>
<organism evidence="1 2">
    <name type="scientific">Daphnia magna</name>
    <dbReference type="NCBI Taxonomy" id="35525"/>
    <lineage>
        <taxon>Eukaryota</taxon>
        <taxon>Metazoa</taxon>
        <taxon>Ecdysozoa</taxon>
        <taxon>Arthropoda</taxon>
        <taxon>Crustacea</taxon>
        <taxon>Branchiopoda</taxon>
        <taxon>Diplostraca</taxon>
        <taxon>Cladocera</taxon>
        <taxon>Anomopoda</taxon>
        <taxon>Daphniidae</taxon>
        <taxon>Daphnia</taxon>
    </lineage>
</organism>
<proteinExistence type="predicted"/>
<evidence type="ECO:0000313" key="2">
    <source>
        <dbReference type="Proteomes" id="UP001234178"/>
    </source>
</evidence>
<dbReference type="EMBL" id="JAOYFB010000038">
    <property type="protein sequence ID" value="KAK4025251.1"/>
    <property type="molecule type" value="Genomic_DNA"/>
</dbReference>